<name>L1ND52_9PORP</name>
<dbReference type="AlphaFoldDB" id="L1ND52"/>
<evidence type="ECO:0000256" key="1">
    <source>
        <dbReference type="ARBA" id="ARBA00022729"/>
    </source>
</evidence>
<keyword evidence="2" id="KW-0472">Membrane</keyword>
<feature type="domain" description="DUF4476" evidence="6">
    <location>
        <begin position="131"/>
        <end position="218"/>
    </location>
</feature>
<reference evidence="7 8" key="1">
    <citation type="submission" date="2012-05" db="EMBL/GenBank/DDBJ databases">
        <authorList>
            <person name="Weinstock G."/>
            <person name="Sodergren E."/>
            <person name="Lobos E.A."/>
            <person name="Fulton L."/>
            <person name="Fulton R."/>
            <person name="Courtney L."/>
            <person name="Fronick C."/>
            <person name="O'Laughlin M."/>
            <person name="Godfrey J."/>
            <person name="Wilson R.M."/>
            <person name="Miner T."/>
            <person name="Farmer C."/>
            <person name="Delehaunty K."/>
            <person name="Cordes M."/>
            <person name="Minx P."/>
            <person name="Tomlinson C."/>
            <person name="Chen J."/>
            <person name="Wollam A."/>
            <person name="Pepin K.H."/>
            <person name="Bhonagiri V."/>
            <person name="Zhang X."/>
            <person name="Suruliraj S."/>
            <person name="Warren W."/>
            <person name="Mitreva M."/>
            <person name="Mardis E.R."/>
            <person name="Wilson R.K."/>
        </authorList>
    </citation>
    <scope>NUCLEOTIDE SEQUENCE [LARGE SCALE GENOMIC DNA]</scope>
    <source>
        <strain evidence="7 8">F0037</strain>
    </source>
</reference>
<evidence type="ECO:0000256" key="4">
    <source>
        <dbReference type="SAM" id="SignalP"/>
    </source>
</evidence>
<feature type="domain" description="Outer membrane protein assembly factor BamE" evidence="5">
    <location>
        <begin position="32"/>
        <end position="90"/>
    </location>
</feature>
<keyword evidence="1 4" id="KW-0732">Signal</keyword>
<dbReference type="Gene3D" id="3.30.1450.10">
    <property type="match status" value="1"/>
</dbReference>
<feature type="chain" id="PRO_5003954289" description="DUF4476 domain-containing protein" evidence="4">
    <location>
        <begin position="23"/>
        <end position="222"/>
    </location>
</feature>
<protein>
    <recommendedName>
        <fullName evidence="9">DUF4476 domain-containing protein</fullName>
    </recommendedName>
</protein>
<evidence type="ECO:0000313" key="8">
    <source>
        <dbReference type="Proteomes" id="UP000010408"/>
    </source>
</evidence>
<gene>
    <name evidence="7" type="ORF">HMPREF9134_00978</name>
</gene>
<comment type="caution">
    <text evidence="7">The sequence shown here is derived from an EMBL/GenBank/DDBJ whole genome shotgun (WGS) entry which is preliminary data.</text>
</comment>
<dbReference type="Proteomes" id="UP000010408">
    <property type="component" value="Unassembled WGS sequence"/>
</dbReference>
<dbReference type="InterPro" id="IPR028011">
    <property type="entry name" value="DUF4476"/>
</dbReference>
<dbReference type="PROSITE" id="PS51257">
    <property type="entry name" value="PROKAR_LIPOPROTEIN"/>
    <property type="match status" value="1"/>
</dbReference>
<organism evidence="7 8">
    <name type="scientific">Porphyromonas catoniae F0037</name>
    <dbReference type="NCBI Taxonomy" id="1127696"/>
    <lineage>
        <taxon>Bacteria</taxon>
        <taxon>Pseudomonadati</taxon>
        <taxon>Bacteroidota</taxon>
        <taxon>Bacteroidia</taxon>
        <taxon>Bacteroidales</taxon>
        <taxon>Porphyromonadaceae</taxon>
        <taxon>Porphyromonas</taxon>
    </lineage>
</organism>
<evidence type="ECO:0008006" key="9">
    <source>
        <dbReference type="Google" id="ProtNLM"/>
    </source>
</evidence>
<sequence length="222" mass="26057">MVMKTFLSICAVVLGLSLTSCDLSMLTNRGETNRIERGMSKREVTRILGNPSYRRLAADGSEDWEYRRTNIVGETSVVVVTFYEDRVVRTDSYSSEDWERRRSDPSYPQYPSYPRYPNYPSQPRYDEYEQNESFEDFLRAVERQTFTKDKILFIRDAARRNVFTVAQAARLLNQFTWDKEKLQVLEAVGPRLRDGHNAYKLIEYFTFSDAKDKARHILGLSR</sequence>
<dbReference type="GO" id="GO:0019867">
    <property type="term" value="C:outer membrane"/>
    <property type="evidence" value="ECO:0007669"/>
    <property type="project" value="InterPro"/>
</dbReference>
<accession>L1ND52</accession>
<dbReference type="PATRIC" id="fig|1127696.3.peg.889"/>
<evidence type="ECO:0000256" key="2">
    <source>
        <dbReference type="ARBA" id="ARBA00023136"/>
    </source>
</evidence>
<evidence type="ECO:0000313" key="7">
    <source>
        <dbReference type="EMBL" id="EKY01261.1"/>
    </source>
</evidence>
<dbReference type="eggNOG" id="COG2913">
    <property type="taxonomic scope" value="Bacteria"/>
</dbReference>
<evidence type="ECO:0000259" key="6">
    <source>
        <dbReference type="Pfam" id="PF14771"/>
    </source>
</evidence>
<dbReference type="Pfam" id="PF04355">
    <property type="entry name" value="BamE"/>
    <property type="match status" value="1"/>
</dbReference>
<dbReference type="InterPro" id="IPR007450">
    <property type="entry name" value="BamE_dom"/>
</dbReference>
<feature type="compositionally biased region" description="Low complexity" evidence="3">
    <location>
        <begin position="105"/>
        <end position="122"/>
    </location>
</feature>
<dbReference type="Pfam" id="PF14771">
    <property type="entry name" value="DUF4476"/>
    <property type="match status" value="1"/>
</dbReference>
<dbReference type="EMBL" id="AMEQ01000027">
    <property type="protein sequence ID" value="EKY01261.1"/>
    <property type="molecule type" value="Genomic_DNA"/>
</dbReference>
<proteinExistence type="predicted"/>
<evidence type="ECO:0000256" key="3">
    <source>
        <dbReference type="SAM" id="MobiDB-lite"/>
    </source>
</evidence>
<dbReference type="InterPro" id="IPR037873">
    <property type="entry name" value="BamE-like"/>
</dbReference>
<feature type="signal peptide" evidence="4">
    <location>
        <begin position="1"/>
        <end position="22"/>
    </location>
</feature>
<dbReference type="HOGENOM" id="CLU_075739_0_0_10"/>
<feature type="region of interest" description="Disordered" evidence="3">
    <location>
        <begin position="94"/>
        <end position="122"/>
    </location>
</feature>
<evidence type="ECO:0000259" key="5">
    <source>
        <dbReference type="Pfam" id="PF04355"/>
    </source>
</evidence>